<dbReference type="PANTHER" id="PTHR33932:SF4">
    <property type="entry name" value="NA(+)_H(+) ANTIPORTER SUBUNIT B"/>
    <property type="match status" value="1"/>
</dbReference>
<reference evidence="8" key="1">
    <citation type="submission" date="2018-05" db="EMBL/GenBank/DDBJ databases">
        <authorList>
            <person name="Lanie J.A."/>
            <person name="Ng W.-L."/>
            <person name="Kazmierczak K.M."/>
            <person name="Andrzejewski T.M."/>
            <person name="Davidsen T.M."/>
            <person name="Wayne K.J."/>
            <person name="Tettelin H."/>
            <person name="Glass J.I."/>
            <person name="Rusch D."/>
            <person name="Podicherti R."/>
            <person name="Tsui H.-C.T."/>
            <person name="Winkler M.E."/>
        </authorList>
    </citation>
    <scope>NUCLEOTIDE SEQUENCE</scope>
</reference>
<dbReference type="AlphaFoldDB" id="A0A381UCK9"/>
<dbReference type="InterPro" id="IPR050622">
    <property type="entry name" value="CPA3_antiporter_subunitB"/>
</dbReference>
<evidence type="ECO:0000259" key="7">
    <source>
        <dbReference type="Pfam" id="PF04039"/>
    </source>
</evidence>
<organism evidence="8">
    <name type="scientific">marine metagenome</name>
    <dbReference type="NCBI Taxonomy" id="408172"/>
    <lineage>
        <taxon>unclassified sequences</taxon>
        <taxon>metagenomes</taxon>
        <taxon>ecological metagenomes</taxon>
    </lineage>
</organism>
<comment type="subcellular location">
    <subcellularLocation>
        <location evidence="1">Cell membrane</location>
        <topology evidence="1">Multi-pass membrane protein</topology>
    </subcellularLocation>
</comment>
<feature type="transmembrane region" description="Helical" evidence="6">
    <location>
        <begin position="89"/>
        <end position="113"/>
    </location>
</feature>
<keyword evidence="3 6" id="KW-0812">Transmembrane</keyword>
<name>A0A381UCK9_9ZZZZ</name>
<evidence type="ECO:0000256" key="5">
    <source>
        <dbReference type="ARBA" id="ARBA00023136"/>
    </source>
</evidence>
<feature type="domain" description="Na+/H+ antiporter MnhB subunit-related protein" evidence="7">
    <location>
        <begin position="1"/>
        <end position="107"/>
    </location>
</feature>
<keyword evidence="5 6" id="KW-0472">Membrane</keyword>
<keyword evidence="4 6" id="KW-1133">Transmembrane helix</keyword>
<gene>
    <name evidence="8" type="ORF">METZ01_LOCUS78816</name>
</gene>
<feature type="transmembrane region" description="Helical" evidence="6">
    <location>
        <begin position="46"/>
        <end position="66"/>
    </location>
</feature>
<evidence type="ECO:0000313" key="8">
    <source>
        <dbReference type="EMBL" id="SVA25962.1"/>
    </source>
</evidence>
<feature type="transmembrane region" description="Helical" evidence="6">
    <location>
        <begin position="15"/>
        <end position="34"/>
    </location>
</feature>
<protein>
    <recommendedName>
        <fullName evidence="7">Na+/H+ antiporter MnhB subunit-related protein domain-containing protein</fullName>
    </recommendedName>
</protein>
<sequence>MYVLIHGHHSPGGGFQAGTLFAASVILSILAFGIQGSQTVLERRAIILGGIGILLYAGIGLVPLILGEEFLNYGELPIPGMEASARRHWGILGIEIGVAIAVAATAVSIFYSLSGRGEGEGKYYG</sequence>
<evidence type="ECO:0000256" key="6">
    <source>
        <dbReference type="SAM" id="Phobius"/>
    </source>
</evidence>
<dbReference type="EMBL" id="UINC01006179">
    <property type="protein sequence ID" value="SVA25962.1"/>
    <property type="molecule type" value="Genomic_DNA"/>
</dbReference>
<dbReference type="GO" id="GO:0005886">
    <property type="term" value="C:plasma membrane"/>
    <property type="evidence" value="ECO:0007669"/>
    <property type="project" value="UniProtKB-SubCell"/>
</dbReference>
<evidence type="ECO:0000256" key="2">
    <source>
        <dbReference type="ARBA" id="ARBA00022475"/>
    </source>
</evidence>
<dbReference type="PANTHER" id="PTHR33932">
    <property type="entry name" value="NA(+)/H(+) ANTIPORTER SUBUNIT B"/>
    <property type="match status" value="1"/>
</dbReference>
<keyword evidence="2" id="KW-1003">Cell membrane</keyword>
<evidence type="ECO:0000256" key="3">
    <source>
        <dbReference type="ARBA" id="ARBA00022692"/>
    </source>
</evidence>
<evidence type="ECO:0000256" key="4">
    <source>
        <dbReference type="ARBA" id="ARBA00022989"/>
    </source>
</evidence>
<evidence type="ECO:0000256" key="1">
    <source>
        <dbReference type="ARBA" id="ARBA00004651"/>
    </source>
</evidence>
<dbReference type="Pfam" id="PF04039">
    <property type="entry name" value="MnhB"/>
    <property type="match status" value="1"/>
</dbReference>
<proteinExistence type="predicted"/>
<accession>A0A381UCK9</accession>
<dbReference type="InterPro" id="IPR007182">
    <property type="entry name" value="MnhB"/>
</dbReference>